<evidence type="ECO:0000313" key="2">
    <source>
        <dbReference type="EMBL" id="VFR81170.1"/>
    </source>
</evidence>
<reference evidence="2" key="1">
    <citation type="submission" date="2019-03" db="EMBL/GenBank/DDBJ databases">
        <authorList>
            <person name="Danneels B."/>
        </authorList>
    </citation>
    <scope>NUCLEOTIDE SEQUENCE</scope>
</reference>
<sequence>MYSRGGLAARIVDLPADLSVSKGVQVLVDEQPLQAVADELDRLAASAALANALRWALLEGGACIVLLTDDGANMAAPLLADNLQSIRELKVYDRLSVTGVVRRYSDDRDPNYGQPEIYGIRAQAPFGMTSFHVHETRLIPIPGGPLPNALDTDQVPWIGRSEVGAAYATLRRYQSSLYWADRLLERKQQPVYRMKGLAEAIEQGMESQVQQRINMVDTARGILNTVAIDAEDDYTVSSLDLGGVKDVMGEFQIALSADTGQPVSVLFGRSPAGMNATGESDFQVLDDLVKGYQSSRLNAAAERLVALIFAQKSFKDPPQSWTVHWPPLRTPTSKQVAETRKATAEALKIEMESLGAAMDAGVSEDEARAYLIERGMYGLDKPDDAGGRSAAAAYAAQT</sequence>
<dbReference type="InterPro" id="IPR024459">
    <property type="entry name" value="Acb1-like_N"/>
</dbReference>
<accession>A0A484U4A3</accession>
<evidence type="ECO:0000259" key="1">
    <source>
        <dbReference type="Pfam" id="PF06381"/>
    </source>
</evidence>
<feature type="domain" description="Anti-CBASS protein Acb1-like N-terminal" evidence="1">
    <location>
        <begin position="1"/>
        <end position="348"/>
    </location>
</feature>
<name>A0A484U4A3_9ZZZZ</name>
<proteinExistence type="predicted"/>
<dbReference type="EMBL" id="CAADIO010000004">
    <property type="protein sequence ID" value="VFR81170.1"/>
    <property type="molecule type" value="Genomic_DNA"/>
</dbReference>
<organism evidence="2">
    <name type="scientific">plant metagenome</name>
    <dbReference type="NCBI Taxonomy" id="1297885"/>
    <lineage>
        <taxon>unclassified sequences</taxon>
        <taxon>metagenomes</taxon>
        <taxon>organismal metagenomes</taxon>
    </lineage>
</organism>
<protein>
    <submittedName>
        <fullName evidence="2">Phage protein</fullName>
    </submittedName>
</protein>
<dbReference type="AlphaFoldDB" id="A0A484U4A3"/>
<gene>
    <name evidence="2" type="ORF">RAN3_2531</name>
</gene>
<dbReference type="Pfam" id="PF06381">
    <property type="entry name" value="Phage_portal_3"/>
    <property type="match status" value="1"/>
</dbReference>